<keyword evidence="20" id="KW-1185">Reference proteome</keyword>
<evidence type="ECO:0000256" key="4">
    <source>
        <dbReference type="ARBA" id="ARBA00022622"/>
    </source>
</evidence>
<dbReference type="SMART" id="SM00034">
    <property type="entry name" value="CLECT"/>
    <property type="match status" value="1"/>
</dbReference>
<keyword evidence="4" id="KW-0336">GPI-anchor</keyword>
<dbReference type="GO" id="GO:0098552">
    <property type="term" value="C:side of membrane"/>
    <property type="evidence" value="ECO:0007669"/>
    <property type="project" value="UniProtKB-KW"/>
</dbReference>
<keyword evidence="7" id="KW-0130">Cell adhesion</keyword>
<feature type="domain" description="Ig-like" evidence="17">
    <location>
        <begin position="210"/>
        <end position="311"/>
    </location>
</feature>
<dbReference type="FunFam" id="2.60.40.10:FF:000047">
    <property type="entry name" value="Contactin 1"/>
    <property type="match status" value="1"/>
</dbReference>
<dbReference type="SMART" id="SM00409">
    <property type="entry name" value="IG"/>
    <property type="match status" value="5"/>
</dbReference>
<dbReference type="SUPFAM" id="SSF49265">
    <property type="entry name" value="Fibronectin type III"/>
    <property type="match status" value="2"/>
</dbReference>
<dbReference type="GO" id="GO:0098609">
    <property type="term" value="P:cell-cell adhesion"/>
    <property type="evidence" value="ECO:0007669"/>
    <property type="project" value="TreeGrafter"/>
</dbReference>
<evidence type="ECO:0000256" key="13">
    <source>
        <dbReference type="ARBA" id="ARBA00023319"/>
    </source>
</evidence>
<dbReference type="GO" id="GO:0005918">
    <property type="term" value="C:septate junction"/>
    <property type="evidence" value="ECO:0007669"/>
    <property type="project" value="UniProtKB-SubCell"/>
</dbReference>
<evidence type="ECO:0000259" key="16">
    <source>
        <dbReference type="PROSITE" id="PS50041"/>
    </source>
</evidence>
<keyword evidence="10" id="KW-1015">Disulfide bond</keyword>
<dbReference type="InterPro" id="IPR003599">
    <property type="entry name" value="Ig_sub"/>
</dbReference>
<feature type="domain" description="C-type lectin" evidence="16">
    <location>
        <begin position="53"/>
        <end position="163"/>
    </location>
</feature>
<feature type="domain" description="Fibronectin type-III" evidence="18">
    <location>
        <begin position="799"/>
        <end position="902"/>
    </location>
</feature>
<proteinExistence type="inferred from homology"/>
<evidence type="ECO:0000256" key="14">
    <source>
        <dbReference type="ARBA" id="ARBA00060461"/>
    </source>
</evidence>
<dbReference type="InterPro" id="IPR016187">
    <property type="entry name" value="CTDL_fold"/>
</dbReference>
<evidence type="ECO:0000256" key="3">
    <source>
        <dbReference type="ARBA" id="ARBA00022475"/>
    </source>
</evidence>
<keyword evidence="12" id="KW-0449">Lipoprotein</keyword>
<dbReference type="Pfam" id="PF13927">
    <property type="entry name" value="Ig_3"/>
    <property type="match status" value="4"/>
</dbReference>
<feature type="signal peptide" evidence="15">
    <location>
        <begin position="1"/>
        <end position="17"/>
    </location>
</feature>
<keyword evidence="6" id="KW-0677">Repeat</keyword>
<dbReference type="GO" id="GO:0060857">
    <property type="term" value="P:establishment of glial blood-brain barrier"/>
    <property type="evidence" value="ECO:0007669"/>
    <property type="project" value="UniProtKB-ARBA"/>
</dbReference>
<evidence type="ECO:0000256" key="5">
    <source>
        <dbReference type="ARBA" id="ARBA00022729"/>
    </source>
</evidence>
<dbReference type="SUPFAM" id="SSF48726">
    <property type="entry name" value="Immunoglobulin"/>
    <property type="match status" value="6"/>
</dbReference>
<evidence type="ECO:0000256" key="11">
    <source>
        <dbReference type="ARBA" id="ARBA00023180"/>
    </source>
</evidence>
<comment type="subcellular location">
    <subcellularLocation>
        <location evidence="14">Cell junction</location>
        <location evidence="14">Septate junction</location>
    </subcellularLocation>
    <subcellularLocation>
        <location evidence="1">Cell membrane</location>
        <topology evidence="1">Lipid-anchor</topology>
        <topology evidence="1">GPI-anchor</topology>
    </subcellularLocation>
</comment>
<feature type="domain" description="Fibronectin type-III" evidence="18">
    <location>
        <begin position="1114"/>
        <end position="1212"/>
    </location>
</feature>
<dbReference type="InterPro" id="IPR003961">
    <property type="entry name" value="FN3_dom"/>
</dbReference>
<feature type="domain" description="Ig-like" evidence="17">
    <location>
        <begin position="509"/>
        <end position="601"/>
    </location>
</feature>
<dbReference type="Gene3D" id="2.60.40.10">
    <property type="entry name" value="Immunoglobulins"/>
    <property type="match status" value="10"/>
</dbReference>
<dbReference type="PROSITE" id="PS50835">
    <property type="entry name" value="IG_LIKE"/>
    <property type="match status" value="6"/>
</dbReference>
<dbReference type="SUPFAM" id="SSF56436">
    <property type="entry name" value="C-type lectin-like"/>
    <property type="match status" value="1"/>
</dbReference>
<keyword evidence="8" id="KW-0965">Cell junction</keyword>
<evidence type="ECO:0000256" key="8">
    <source>
        <dbReference type="ARBA" id="ARBA00022949"/>
    </source>
</evidence>
<dbReference type="InterPro" id="IPR001304">
    <property type="entry name" value="C-type_lectin-like"/>
</dbReference>
<evidence type="ECO:0000313" key="19">
    <source>
        <dbReference type="EMBL" id="KAK9889197.1"/>
    </source>
</evidence>
<feature type="domain" description="Fibronectin type-III" evidence="18">
    <location>
        <begin position="907"/>
        <end position="1006"/>
    </location>
</feature>
<dbReference type="GO" id="GO:0019991">
    <property type="term" value="P:septate junction assembly"/>
    <property type="evidence" value="ECO:0007669"/>
    <property type="project" value="UniProtKB-ARBA"/>
</dbReference>
<dbReference type="GO" id="GO:0021682">
    <property type="term" value="P:nerve maturation"/>
    <property type="evidence" value="ECO:0007669"/>
    <property type="project" value="UniProtKB-ARBA"/>
</dbReference>
<sequence length="1246" mass="140816">MSLIFLLGCLMLKGINSQNSLQPLNQYDYAGSTNYMGNDIFFDLKCPEHWVQHFQSCYRFVKSPLRNYNDARRVCQIYSVEGGGSDIVSISSSEEHGFLIRELNAIDPQHRRWYIGAHQQQPNYWSNPDGSQFTNVESAILPDPEPYGKDYLVYNFTKDMHWSFEMVKGDEPLLYICEANIAAVQRLVSDERTYTYGVEINDQKTIPRGPYFIKQPKDVTYDSAMGELYKVISLSCLAGGYPEPTYEWFREHYENDRLVARKIDPLQDSRYTVSGGVLIIYDPQQKKDYATYHCKASNKFGTIISESVQLNFGFILEFVLKRSPESGDQNWGKSLYCDPPTHFPMVRYSWSRDYFPNFVEEDKRVFVSYDGALYFSALETIDKAMYSCSVISEFSDSGRNGPFFPLNVNPHSSYQQLKFPNTFPKAFPEAPIAGKEVRLECIAFGYPVPSYNWTRKGAPLPKGAYLTSFSRVLIIPHVHVEDQGEYICRAYNDRASIANSVILDIQAEPNFTIPLKDKHIDNRGQLVWTCEAFGIPDVNYTWWKNGRQLVLGYLPQEDRGRINIQDNVLTISPVIEDRDAGMYQCRAANTLKIRYSSAQLRVLSFKPSFKKHPVESETYAAEQGNVTIKCNPEAAPKPKFIWKKDGNVLGSGGHRRILENGNLIISPVSRDDEGIYTCTASNPLGMDESKGRLIVLRGPQLIRGLEPKIITALRSSFTLDCEAYTEEMLDMAFIWNHRGMRIRDIDIKNSGNRIFIDGGHLRVVNATFPDAGEYECVVKSAVGQVSSRTYVIIEGPPGPPGGLQVISIQKTSAILQWTDGGSHGSPITSYTISGKTNWNSTWMNISHNVYGEPIERYTGRKEATIDNLLTPWSVYEFRVAAWNAVGMGTPSAPSPRHSTLSDRPYIFPENIGGGGGKRSDLTITWDPLRPDQQNGPGIHYKVFWKKMNVEPEFQSLELKEFGNTGTAVVNVPLDDYYTEYVVKVQAINDIGAGPISNEHIIYSAEDMPQAAPQLVFARSFNSTALNVTWQPIPQDRETIKGKLIGYRIKYWKKDTPEQNSVYYLSRTTRPWALIVGLQPDTYYVVKCMAFNGAGEGPESEKFIERTFRKAPQKPPSSVHVNPIDPSTIRVVWRYVQPSLEEEPLQGYKIRVWEFDQPLSSANDTIVPYGGELAGYVRGLSPGKAYRTRVLAYSNGGDGRMSSPEIRFQMGDLYALGVRSSSSVRSSSVFGYAVALISLLYHIYHCC</sequence>
<dbReference type="EMBL" id="JARQZJ010000122">
    <property type="protein sequence ID" value="KAK9889197.1"/>
    <property type="molecule type" value="Genomic_DNA"/>
</dbReference>
<keyword evidence="13" id="KW-0393">Immunoglobulin domain</keyword>
<dbReference type="InterPro" id="IPR016186">
    <property type="entry name" value="C-type_lectin-like/link_sf"/>
</dbReference>
<accession>A0AAW1V0K8</accession>
<feature type="domain" description="Ig-like" evidence="17">
    <location>
        <begin position="607"/>
        <end position="694"/>
    </location>
</feature>
<evidence type="ECO:0000256" key="6">
    <source>
        <dbReference type="ARBA" id="ARBA00022737"/>
    </source>
</evidence>
<dbReference type="GO" id="GO:0005886">
    <property type="term" value="C:plasma membrane"/>
    <property type="evidence" value="ECO:0007669"/>
    <property type="project" value="UniProtKB-SubCell"/>
</dbReference>
<evidence type="ECO:0008006" key="21">
    <source>
        <dbReference type="Google" id="ProtNLM"/>
    </source>
</evidence>
<dbReference type="Pfam" id="PF00041">
    <property type="entry name" value="fn3"/>
    <property type="match status" value="4"/>
</dbReference>
<dbReference type="AlphaFoldDB" id="A0AAW1V0K8"/>
<protein>
    <recommendedName>
        <fullName evidence="21">Contactin</fullName>
    </recommendedName>
</protein>
<dbReference type="CDD" id="cd00037">
    <property type="entry name" value="CLECT"/>
    <property type="match status" value="1"/>
</dbReference>
<dbReference type="FunFam" id="2.60.40.10:FF:001529">
    <property type="entry name" value="Cell adhesion molecule"/>
    <property type="match status" value="1"/>
</dbReference>
<dbReference type="PROSITE" id="PS50041">
    <property type="entry name" value="C_TYPE_LECTIN_2"/>
    <property type="match status" value="1"/>
</dbReference>
<dbReference type="FunFam" id="2.60.40.10:FF:000035">
    <property type="entry name" value="Contactin 1"/>
    <property type="match status" value="1"/>
</dbReference>
<feature type="chain" id="PRO_5043811062" description="Contactin" evidence="15">
    <location>
        <begin position="18"/>
        <end position="1246"/>
    </location>
</feature>
<dbReference type="PANTHER" id="PTHR44170:SF6">
    <property type="entry name" value="CONTACTIN"/>
    <property type="match status" value="1"/>
</dbReference>
<reference evidence="19 20" key="1">
    <citation type="submission" date="2023-03" db="EMBL/GenBank/DDBJ databases">
        <title>Genome insight into feeding habits of ladybird beetles.</title>
        <authorList>
            <person name="Li H.-S."/>
            <person name="Huang Y.-H."/>
            <person name="Pang H."/>
        </authorList>
    </citation>
    <scope>NUCLEOTIDE SEQUENCE [LARGE SCALE GENOMIC DNA]</scope>
    <source>
        <strain evidence="19">SYSU_2023b</strain>
        <tissue evidence="19">Whole body</tissue>
    </source>
</reference>
<evidence type="ECO:0000256" key="10">
    <source>
        <dbReference type="ARBA" id="ARBA00023157"/>
    </source>
</evidence>
<feature type="domain" description="Ig-like" evidence="17">
    <location>
        <begin position="424"/>
        <end position="504"/>
    </location>
</feature>
<comment type="caution">
    <text evidence="19">The sequence shown here is derived from an EMBL/GenBank/DDBJ whole genome shotgun (WGS) entry which is preliminary data.</text>
</comment>
<dbReference type="SMART" id="SM00060">
    <property type="entry name" value="FN3"/>
    <property type="match status" value="4"/>
</dbReference>
<keyword evidence="11" id="KW-0325">Glycoprotein</keyword>
<evidence type="ECO:0000256" key="1">
    <source>
        <dbReference type="ARBA" id="ARBA00004609"/>
    </source>
</evidence>
<evidence type="ECO:0000313" key="20">
    <source>
        <dbReference type="Proteomes" id="UP001431783"/>
    </source>
</evidence>
<dbReference type="PROSITE" id="PS50853">
    <property type="entry name" value="FN3"/>
    <property type="match status" value="4"/>
</dbReference>
<dbReference type="InterPro" id="IPR013783">
    <property type="entry name" value="Ig-like_fold"/>
</dbReference>
<evidence type="ECO:0000256" key="9">
    <source>
        <dbReference type="ARBA" id="ARBA00023136"/>
    </source>
</evidence>
<feature type="domain" description="Ig-like" evidence="17">
    <location>
        <begin position="327"/>
        <end position="390"/>
    </location>
</feature>
<dbReference type="InterPro" id="IPR003598">
    <property type="entry name" value="Ig_sub2"/>
</dbReference>
<organism evidence="19 20">
    <name type="scientific">Henosepilachna vigintioctopunctata</name>
    <dbReference type="NCBI Taxonomy" id="420089"/>
    <lineage>
        <taxon>Eukaryota</taxon>
        <taxon>Metazoa</taxon>
        <taxon>Ecdysozoa</taxon>
        <taxon>Arthropoda</taxon>
        <taxon>Hexapoda</taxon>
        <taxon>Insecta</taxon>
        <taxon>Pterygota</taxon>
        <taxon>Neoptera</taxon>
        <taxon>Endopterygota</taxon>
        <taxon>Coleoptera</taxon>
        <taxon>Polyphaga</taxon>
        <taxon>Cucujiformia</taxon>
        <taxon>Coccinelloidea</taxon>
        <taxon>Coccinellidae</taxon>
        <taxon>Epilachninae</taxon>
        <taxon>Epilachnini</taxon>
        <taxon>Henosepilachna</taxon>
    </lineage>
</organism>
<evidence type="ECO:0000256" key="15">
    <source>
        <dbReference type="SAM" id="SignalP"/>
    </source>
</evidence>
<keyword evidence="3" id="KW-1003">Cell membrane</keyword>
<keyword evidence="5 15" id="KW-0732">Signal</keyword>
<dbReference type="Proteomes" id="UP001431783">
    <property type="component" value="Unassembled WGS sequence"/>
</dbReference>
<dbReference type="InterPro" id="IPR007110">
    <property type="entry name" value="Ig-like_dom"/>
</dbReference>
<dbReference type="FunFam" id="2.60.40.10:FF:000064">
    <property type="entry name" value="Contactin 1"/>
    <property type="match status" value="1"/>
</dbReference>
<dbReference type="Gene3D" id="3.10.100.10">
    <property type="entry name" value="Mannose-Binding Protein A, subunit A"/>
    <property type="match status" value="1"/>
</dbReference>
<dbReference type="CDD" id="cd00063">
    <property type="entry name" value="FN3"/>
    <property type="match status" value="4"/>
</dbReference>
<feature type="domain" description="Fibronectin type-III" evidence="18">
    <location>
        <begin position="1011"/>
        <end position="1113"/>
    </location>
</feature>
<comment type="similarity">
    <text evidence="2">Belongs to the immunoglobulin superfamily. Contactin family.</text>
</comment>
<dbReference type="InterPro" id="IPR036116">
    <property type="entry name" value="FN3_sf"/>
</dbReference>
<dbReference type="GO" id="GO:0061343">
    <property type="term" value="P:cell adhesion involved in heart morphogenesis"/>
    <property type="evidence" value="ECO:0007669"/>
    <property type="project" value="UniProtKB-ARBA"/>
</dbReference>
<evidence type="ECO:0000256" key="2">
    <source>
        <dbReference type="ARBA" id="ARBA00009812"/>
    </source>
</evidence>
<keyword evidence="9" id="KW-0472">Membrane</keyword>
<name>A0AAW1V0K8_9CUCU</name>
<evidence type="ECO:0000259" key="17">
    <source>
        <dbReference type="PROSITE" id="PS50835"/>
    </source>
</evidence>
<gene>
    <name evidence="19" type="ORF">WA026_004476</name>
</gene>
<evidence type="ECO:0000256" key="12">
    <source>
        <dbReference type="ARBA" id="ARBA00023288"/>
    </source>
</evidence>
<dbReference type="GO" id="GO:0008366">
    <property type="term" value="P:axon ensheathment"/>
    <property type="evidence" value="ECO:0007669"/>
    <property type="project" value="UniProtKB-ARBA"/>
</dbReference>
<feature type="domain" description="Ig-like" evidence="17">
    <location>
        <begin position="699"/>
        <end position="786"/>
    </location>
</feature>
<dbReference type="FunFam" id="2.60.40.10:FF:000004">
    <property type="entry name" value="DCC isoform 1"/>
    <property type="match status" value="1"/>
</dbReference>
<dbReference type="PANTHER" id="PTHR44170">
    <property type="entry name" value="PROTEIN SIDEKICK"/>
    <property type="match status" value="1"/>
</dbReference>
<evidence type="ECO:0000259" key="18">
    <source>
        <dbReference type="PROSITE" id="PS50853"/>
    </source>
</evidence>
<dbReference type="SMART" id="SM00408">
    <property type="entry name" value="IGc2"/>
    <property type="match status" value="5"/>
</dbReference>
<dbReference type="InterPro" id="IPR036179">
    <property type="entry name" value="Ig-like_dom_sf"/>
</dbReference>
<evidence type="ECO:0000256" key="7">
    <source>
        <dbReference type="ARBA" id="ARBA00022889"/>
    </source>
</evidence>